<evidence type="ECO:0000313" key="2">
    <source>
        <dbReference type="EMBL" id="OXG28754.1"/>
    </source>
</evidence>
<accession>A0A854QLQ7</accession>
<evidence type="ECO:0000256" key="1">
    <source>
        <dbReference type="SAM" id="MobiDB-lite"/>
    </source>
</evidence>
<name>A0A854QLQ7_CRYNE</name>
<dbReference type="Proteomes" id="UP000199727">
    <property type="component" value="Unassembled WGS sequence"/>
</dbReference>
<feature type="region of interest" description="Disordered" evidence="1">
    <location>
        <begin position="50"/>
        <end position="69"/>
    </location>
</feature>
<dbReference type="OrthoDB" id="2124108at2759"/>
<protein>
    <submittedName>
        <fullName evidence="2">Uncharacterized protein</fullName>
    </submittedName>
</protein>
<organism evidence="2 3">
    <name type="scientific">Cryptococcus neoformans Tu259-1</name>
    <dbReference type="NCBI Taxonomy" id="1230072"/>
    <lineage>
        <taxon>Eukaryota</taxon>
        <taxon>Fungi</taxon>
        <taxon>Dikarya</taxon>
        <taxon>Basidiomycota</taxon>
        <taxon>Agaricomycotina</taxon>
        <taxon>Tremellomycetes</taxon>
        <taxon>Tremellales</taxon>
        <taxon>Cryptococcaceae</taxon>
        <taxon>Cryptococcus</taxon>
        <taxon>Cryptococcus neoformans species complex</taxon>
    </lineage>
</organism>
<sequence length="345" mass="38277">MRHHFLRYRVQEFFTRSLPCDDTLQLFHNGMTSAANSSNYFAVARNDDQQAIHSQEAAPSSPDEPEQLDTTSIRALRIAAAVERSKTEYRPEHAYTERLWLKPGSYKSQRPATNSQLDRQRLEYMASSLYFADPPDYQGALELVLLKFGASPKAKSLGGLSRELLDIGLKSAVKCGDKASAKSLADSSKSIWKGQFAGIAASAADAYMSAGLYQDAVKPLVMSMSVFGIHYPIVYRLSKALKAIQEEREEHLIATSYFQRLVDRAVEWRKAAFQSPIFSDEQGVTKGQGVKSDDDEPAGQALDTRAVALELCLDAEGEKALEGCWKRLSKGLDVDVQPEVSVREL</sequence>
<reference evidence="2 3" key="1">
    <citation type="submission" date="2017-06" db="EMBL/GenBank/DDBJ databases">
        <title>Global population genomics of the pathogenic fungus Cryptococcus neoformans var. grubii.</title>
        <authorList>
            <person name="Cuomo C."/>
            <person name="Litvintseva A."/>
            <person name="Chen Y."/>
            <person name="Young S."/>
            <person name="Zeng Q."/>
            <person name="Chapman S."/>
            <person name="Gujja S."/>
            <person name="Saif S."/>
            <person name="Birren B."/>
        </authorList>
    </citation>
    <scope>NUCLEOTIDE SEQUENCE [LARGE SCALE GENOMIC DNA]</scope>
    <source>
        <strain evidence="2 3">Tu259-1</strain>
    </source>
</reference>
<evidence type="ECO:0000313" key="3">
    <source>
        <dbReference type="Proteomes" id="UP000199727"/>
    </source>
</evidence>
<proteinExistence type="predicted"/>
<gene>
    <name evidence="2" type="ORF">C361_00402</name>
</gene>
<comment type="caution">
    <text evidence="2">The sequence shown here is derived from an EMBL/GenBank/DDBJ whole genome shotgun (WGS) entry which is preliminary data.</text>
</comment>
<dbReference type="AlphaFoldDB" id="A0A854QLQ7"/>
<dbReference type="EMBL" id="AMKT01000010">
    <property type="protein sequence ID" value="OXG28754.1"/>
    <property type="molecule type" value="Genomic_DNA"/>
</dbReference>